<evidence type="ECO:0000313" key="1">
    <source>
        <dbReference type="EMBL" id="OAE24456.1"/>
    </source>
</evidence>
<comment type="caution">
    <text evidence="1">The sequence shown here is derived from an EMBL/GenBank/DDBJ whole genome shotgun (WGS) entry which is preliminary data.</text>
</comment>
<reference evidence="1" key="1">
    <citation type="submission" date="2016-03" db="EMBL/GenBank/DDBJ databases">
        <title>Mechanisms controlling the formation of the plant cell surface in tip-growing cells are functionally conserved among land plants.</title>
        <authorList>
            <person name="Honkanen S."/>
            <person name="Jones V.A."/>
            <person name="Morieri G."/>
            <person name="Champion C."/>
            <person name="Hetherington A.J."/>
            <person name="Kelly S."/>
            <person name="Saint-Marcoux D."/>
            <person name="Proust H."/>
            <person name="Prescott H."/>
            <person name="Dolan L."/>
        </authorList>
    </citation>
    <scope>NUCLEOTIDE SEQUENCE [LARGE SCALE GENOMIC DNA]</scope>
    <source>
        <tissue evidence="1">Whole gametophyte</tissue>
    </source>
</reference>
<accession>A0A176VX39</accession>
<dbReference type="EMBL" id="LVLJ01002594">
    <property type="protein sequence ID" value="OAE24456.1"/>
    <property type="molecule type" value="Genomic_DNA"/>
</dbReference>
<dbReference type="PANTHER" id="PTHR36896">
    <property type="entry name" value="OS01G0729500 PROTEIN"/>
    <property type="match status" value="1"/>
</dbReference>
<dbReference type="AlphaFoldDB" id="A0A176VX39"/>
<dbReference type="Proteomes" id="UP000077202">
    <property type="component" value="Unassembled WGS sequence"/>
</dbReference>
<evidence type="ECO:0000313" key="2">
    <source>
        <dbReference type="Proteomes" id="UP000077202"/>
    </source>
</evidence>
<name>A0A176VX39_MARPO</name>
<organism evidence="1 2">
    <name type="scientific">Marchantia polymorpha subsp. ruderalis</name>
    <dbReference type="NCBI Taxonomy" id="1480154"/>
    <lineage>
        <taxon>Eukaryota</taxon>
        <taxon>Viridiplantae</taxon>
        <taxon>Streptophyta</taxon>
        <taxon>Embryophyta</taxon>
        <taxon>Marchantiophyta</taxon>
        <taxon>Marchantiopsida</taxon>
        <taxon>Marchantiidae</taxon>
        <taxon>Marchantiales</taxon>
        <taxon>Marchantiaceae</taxon>
        <taxon>Marchantia</taxon>
    </lineage>
</organism>
<keyword evidence="2" id="KW-1185">Reference proteome</keyword>
<gene>
    <name evidence="1" type="ORF">AXG93_1615s1090</name>
</gene>
<dbReference type="PANTHER" id="PTHR36896:SF2">
    <property type="entry name" value="OS01G0729500 PROTEIN"/>
    <property type="match status" value="1"/>
</dbReference>
<proteinExistence type="predicted"/>
<protein>
    <submittedName>
        <fullName evidence="1">Uncharacterized protein</fullName>
    </submittedName>
</protein>
<sequence>MYTNKELDLVTGGLWISKSSHISSACNAGPSCPFKIIGHTLPTGSFVPWYEGRRASDQGSGRVEVGDNDDEIGRKYGVLGADAWLWVGADDARSLELGEFCNRKKVKPFVEYTTCDEVQDQHRCEHTVGCRWCKSEAVDDGCFLDIEALRLPKHIFTCPAIDSKSGIVNVIGIGM</sequence>